<accession>A0A4Y6E9V7</accession>
<evidence type="ECO:0000313" key="2">
    <source>
        <dbReference type="EMBL" id="QDF15453.1"/>
    </source>
</evidence>
<sequence length="60" mass="6460">MTRLGHSKQQAADIVGVSEQTITRAINAGLLGAKKIGSRIVIPDQELRDWFDSLPSALAD</sequence>
<dbReference type="EMBL" id="MK977705">
    <property type="protein sequence ID" value="QDF15453.1"/>
    <property type="molecule type" value="Genomic_DNA"/>
</dbReference>
<dbReference type="KEGG" id="vg:77943176"/>
<evidence type="ECO:0000259" key="1">
    <source>
        <dbReference type="Pfam" id="PF12728"/>
    </source>
</evidence>
<dbReference type="Pfam" id="PF12728">
    <property type="entry name" value="HTH_17"/>
    <property type="match status" value="1"/>
</dbReference>
<dbReference type="InterPro" id="IPR009061">
    <property type="entry name" value="DNA-bd_dom_put_sf"/>
</dbReference>
<dbReference type="Proteomes" id="UP000319811">
    <property type="component" value="Segment"/>
</dbReference>
<name>A0A4Y6E9V7_9CAUD</name>
<protein>
    <submittedName>
        <fullName evidence="2">Excise</fullName>
    </submittedName>
</protein>
<feature type="domain" description="Helix-turn-helix" evidence="1">
    <location>
        <begin position="9"/>
        <end position="53"/>
    </location>
</feature>
<keyword evidence="3" id="KW-1185">Reference proteome</keyword>
<organism evidence="2 3">
    <name type="scientific">Gordonia phage Mollymur</name>
    <dbReference type="NCBI Taxonomy" id="2590895"/>
    <lineage>
        <taxon>Viruses</taxon>
        <taxon>Duplodnaviria</taxon>
        <taxon>Heunggongvirae</taxon>
        <taxon>Uroviricota</taxon>
        <taxon>Caudoviricetes</taxon>
        <taxon>Mollymurvirus</taxon>
        <taxon>Mollymurvirus mollymur</taxon>
    </lineage>
</organism>
<dbReference type="InterPro" id="IPR041657">
    <property type="entry name" value="HTH_17"/>
</dbReference>
<dbReference type="RefSeq" id="YP_010667064.1">
    <property type="nucleotide sequence ID" value="NC_070948.1"/>
</dbReference>
<evidence type="ECO:0000313" key="3">
    <source>
        <dbReference type="Proteomes" id="UP000319811"/>
    </source>
</evidence>
<dbReference type="SUPFAM" id="SSF46955">
    <property type="entry name" value="Putative DNA-binding domain"/>
    <property type="match status" value="1"/>
</dbReference>
<gene>
    <name evidence="2" type="primary">93</name>
    <name evidence="2" type="ORF">SEA_MOLLYMUR_93</name>
</gene>
<proteinExistence type="predicted"/>
<dbReference type="GeneID" id="77943176"/>
<reference evidence="2 3" key="1">
    <citation type="submission" date="2019-05" db="EMBL/GenBank/DDBJ databases">
        <authorList>
            <person name="Murphy M.E."/>
            <person name="Alvaro L.E."/>
            <person name="Baker K.N."/>
            <person name="Baxter I.S."/>
            <person name="Brown M.R."/>
            <person name="Driscoll K.D."/>
            <person name="Elrubaie J.M."/>
            <person name="Feith S.L."/>
            <person name="Indihar D.F."/>
            <person name="Knoch V.T."/>
            <person name="Koirtyohann K.M."/>
            <person name="Kratz M.A."/>
            <person name="Lear A.H."/>
            <person name="Lindblom K.E."/>
            <person name="Marcus E.R."/>
            <person name="Sensor R."/>
            <person name="Sherman S.J."/>
            <person name="Swift V.R."/>
            <person name="White K.E."/>
            <person name="Wills S.J."/>
            <person name="Gatt S.M."/>
            <person name="Lohbauer S.A."/>
            <person name="Power T.R."/>
            <person name="Rosales K.A."/>
            <person name="Sisson B.M."/>
            <person name="Isern S."/>
            <person name="Michael S.F."/>
            <person name="Monti D.L."/>
            <person name="Garlena R.A."/>
            <person name="Russell D.A."/>
            <person name="Pope W.H."/>
            <person name="Jacobs-Sera D."/>
            <person name="Hatfull G.F."/>
        </authorList>
    </citation>
    <scope>NUCLEOTIDE SEQUENCE [LARGE SCALE GENOMIC DNA]</scope>
</reference>